<evidence type="ECO:0000313" key="1">
    <source>
        <dbReference type="EMBL" id="KZL87156.1"/>
    </source>
</evidence>
<dbReference type="STRING" id="1573173.A0A161X0M9"/>
<dbReference type="PANTHER" id="PTHR33112">
    <property type="entry name" value="DOMAIN PROTEIN, PUTATIVE-RELATED"/>
    <property type="match status" value="1"/>
</dbReference>
<proteinExistence type="predicted"/>
<dbReference type="AlphaFoldDB" id="A0A161X0M9"/>
<accession>A0A161X0M9</accession>
<dbReference type="OrthoDB" id="2958217at2759"/>
<dbReference type="Proteomes" id="UP000076584">
    <property type="component" value="Unassembled WGS sequence"/>
</dbReference>
<protein>
    <submittedName>
        <fullName evidence="1">Heterokaryon incompatibility</fullName>
    </submittedName>
</protein>
<dbReference type="InterPro" id="IPR010730">
    <property type="entry name" value="HET"/>
</dbReference>
<gene>
    <name evidence="1" type="ORF">CI238_07965</name>
</gene>
<dbReference type="PANTHER" id="PTHR33112:SF12">
    <property type="entry name" value="HETEROKARYON INCOMPATIBILITY DOMAIN-CONTAINING PROTEIN"/>
    <property type="match status" value="1"/>
</dbReference>
<dbReference type="Pfam" id="PF06985">
    <property type="entry name" value="HET"/>
    <property type="match status" value="1"/>
</dbReference>
<comment type="caution">
    <text evidence="1">The sequence shown here is derived from an EMBL/GenBank/DDBJ whole genome shotgun (WGS) entry which is preliminary data.</text>
</comment>
<evidence type="ECO:0000313" key="2">
    <source>
        <dbReference type="Proteomes" id="UP000076584"/>
    </source>
</evidence>
<dbReference type="EMBL" id="LFIW01000329">
    <property type="protein sequence ID" value="KZL87156.1"/>
    <property type="molecule type" value="Genomic_DNA"/>
</dbReference>
<reference evidence="1 2" key="1">
    <citation type="submission" date="2015-06" db="EMBL/GenBank/DDBJ databases">
        <title>Survival trade-offs in plant roots during colonization by closely related pathogenic and mutualistic fungi.</title>
        <authorList>
            <person name="Hacquard S."/>
            <person name="Kracher B."/>
            <person name="Hiruma K."/>
            <person name="Weinman A."/>
            <person name="Muench P."/>
            <person name="Garrido Oter R."/>
            <person name="Ver Loren van Themaat E."/>
            <person name="Dallerey J.-F."/>
            <person name="Damm U."/>
            <person name="Henrissat B."/>
            <person name="Lespinet O."/>
            <person name="Thon M."/>
            <person name="Kemen E."/>
            <person name="McHardy A.C."/>
            <person name="Schulze-Lefert P."/>
            <person name="O'Connell R.J."/>
        </authorList>
    </citation>
    <scope>NUCLEOTIDE SEQUENCE [LARGE SCALE GENOMIC DNA]</scope>
    <source>
        <strain evidence="1 2">MAFF 238704</strain>
    </source>
</reference>
<name>A0A161X0M9_COLIC</name>
<sequence>MSRLVDDSLWRSGARNRIVRKSFRPNTAASAETVGPVEASEPTGLAEPSDIADVIAKTPKQSVKCEPPFNKLCPTCKQLNLSVEKFLPSQSSDSTLPGLLANPIDSFGLQPRDLGYLDEIYLRRDKCSLCWLLFNATHVDEGPLSSSITKNRLNTAQFIGYDGLTNEGKRVRCSIEWLLDGRLLGTPEPGKRHPPPTRRLKVFSPEEVFTESYIMLLSPESSPYADPSFMARQIPFSHADVGLLQRWLGICKTHHGGSCQPLQSPYETFRLLEGLKFIDLDNESIIVSSWSGTQVTEYATLSYVWGGAQPLILTLATLPEFCSKGSLRLDRPDLAKTIRDTMVLAKSLGIKYLWVDALCIIQDDIDDKSSIIPRMNLVYGNSVLNICAAAGDSSQYGIPGSPGNQRAAWQPRVECAGLELVATKTVEGLIEHTAWNSRAWTFQERMLSRRSIIFVENRVFFQCRQATWSEEVCSEALTSLWTLEMIRSPLKSFEKNPVRLYLECVELFSGRLLAFPRDRLPAFEGMSAILCPPLRASFLYGLPNSYFDFALLWEKKASGLRFEDPSGHSRYPSWSWSGWHGTSMWRLSMISGTLLNLHEWLEGHTWIVWYKLNPEKSMFLPVWSSEEFHPSPNRWHGYSRITADSELFGRRLVLNGDDTRPTMPTSSILKSECLYFWTYTAFFQISRQSRTGPSFTSKLEPGLHRFGLLDANGDWCGTIILEDTWFARVGAIVEFAAISDARDFSMEELDTWNYYVPEDREVSEWHLYYAFLIVWDDDHTVAERAGLAKIYRRAFDLASFEPGKAWREITLG</sequence>
<organism evidence="1 2">
    <name type="scientific">Colletotrichum incanum</name>
    <name type="common">Soybean anthracnose fungus</name>
    <dbReference type="NCBI Taxonomy" id="1573173"/>
    <lineage>
        <taxon>Eukaryota</taxon>
        <taxon>Fungi</taxon>
        <taxon>Dikarya</taxon>
        <taxon>Ascomycota</taxon>
        <taxon>Pezizomycotina</taxon>
        <taxon>Sordariomycetes</taxon>
        <taxon>Hypocreomycetidae</taxon>
        <taxon>Glomerellales</taxon>
        <taxon>Glomerellaceae</taxon>
        <taxon>Colletotrichum</taxon>
        <taxon>Colletotrichum spaethianum species complex</taxon>
    </lineage>
</organism>
<keyword evidence="2" id="KW-1185">Reference proteome</keyword>